<dbReference type="Pfam" id="PF01245">
    <property type="entry name" value="Ribosomal_L19"/>
    <property type="match status" value="1"/>
</dbReference>
<dbReference type="PANTHER" id="PTHR15680">
    <property type="entry name" value="RIBOSOMAL PROTEIN L19"/>
    <property type="match status" value="1"/>
</dbReference>
<dbReference type="InterPro" id="IPR008991">
    <property type="entry name" value="Translation_prot_SH3-like_sf"/>
</dbReference>
<sequence>MIYYVCDLITNSCLALPTVYEGLPAKRNGENVMTYLHKQLLQKHDPTGKRRALVDRTNGLRAGDIIKVTYMDRTDVVGQIIAIKRGQTNLGTNILIRNKITRVGCEVRIPLFSPKLRNVELLHKPKQYNSRSKQYYIRNSKRDVDDLEAFVKRKHKKDTQKK</sequence>
<dbReference type="PANTHER" id="PTHR15680:SF9">
    <property type="entry name" value="LARGE RIBOSOMAL SUBUNIT PROTEIN BL19M"/>
    <property type="match status" value="1"/>
</dbReference>
<keyword evidence="2" id="KW-0689">Ribosomal protein</keyword>
<comment type="similarity">
    <text evidence="1">Belongs to the bacterial ribosomal protein bL19 family.</text>
</comment>
<dbReference type="SUPFAM" id="SSF50104">
    <property type="entry name" value="Translation proteins SH3-like domain"/>
    <property type="match status" value="1"/>
</dbReference>
<dbReference type="AlphaFoldDB" id="A0A642UJA7"/>
<dbReference type="GeneID" id="54782548"/>
<name>A0A642UJA7_DIURU</name>
<dbReference type="InterPro" id="IPR001857">
    <property type="entry name" value="Ribosomal_bL19"/>
</dbReference>
<reference evidence="4 5" key="1">
    <citation type="submission" date="2019-07" db="EMBL/GenBank/DDBJ databases">
        <title>Genome assembly of two rare yeast pathogens: Diutina rugosa and Trichomonascus ciferrii.</title>
        <authorList>
            <person name="Mixao V."/>
            <person name="Saus E."/>
            <person name="Hansen A."/>
            <person name="Lass-Flor C."/>
            <person name="Gabaldon T."/>
        </authorList>
    </citation>
    <scope>NUCLEOTIDE SEQUENCE [LARGE SCALE GENOMIC DNA]</scope>
    <source>
        <strain evidence="4 5">CBS 613</strain>
    </source>
</reference>
<dbReference type="VEuPathDB" id="FungiDB:DIURU_003897"/>
<gene>
    <name evidence="4" type="ORF">DIURU_003897</name>
</gene>
<dbReference type="Gene3D" id="2.30.30.790">
    <property type="match status" value="1"/>
</dbReference>
<dbReference type="RefSeq" id="XP_034011220.1">
    <property type="nucleotide sequence ID" value="XM_034156709.1"/>
</dbReference>
<evidence type="ECO:0000256" key="3">
    <source>
        <dbReference type="ARBA" id="ARBA00023274"/>
    </source>
</evidence>
<dbReference type="GO" id="GO:0003735">
    <property type="term" value="F:structural constituent of ribosome"/>
    <property type="evidence" value="ECO:0007669"/>
    <property type="project" value="InterPro"/>
</dbReference>
<evidence type="ECO:0000313" key="5">
    <source>
        <dbReference type="Proteomes" id="UP000449547"/>
    </source>
</evidence>
<evidence type="ECO:0008006" key="6">
    <source>
        <dbReference type="Google" id="ProtNLM"/>
    </source>
</evidence>
<keyword evidence="3" id="KW-0687">Ribonucleoprotein</keyword>
<dbReference type="GO" id="GO:0006412">
    <property type="term" value="P:translation"/>
    <property type="evidence" value="ECO:0007669"/>
    <property type="project" value="InterPro"/>
</dbReference>
<organism evidence="4 5">
    <name type="scientific">Diutina rugosa</name>
    <name type="common">Yeast</name>
    <name type="synonym">Candida rugosa</name>
    <dbReference type="NCBI Taxonomy" id="5481"/>
    <lineage>
        <taxon>Eukaryota</taxon>
        <taxon>Fungi</taxon>
        <taxon>Dikarya</taxon>
        <taxon>Ascomycota</taxon>
        <taxon>Saccharomycotina</taxon>
        <taxon>Pichiomycetes</taxon>
        <taxon>Debaryomycetaceae</taxon>
        <taxon>Diutina</taxon>
    </lineage>
</organism>
<dbReference type="InterPro" id="IPR038657">
    <property type="entry name" value="Ribosomal_bL19_sf"/>
</dbReference>
<evidence type="ECO:0000256" key="2">
    <source>
        <dbReference type="ARBA" id="ARBA00022980"/>
    </source>
</evidence>
<dbReference type="OrthoDB" id="432645at2759"/>
<keyword evidence="5" id="KW-1185">Reference proteome</keyword>
<evidence type="ECO:0000313" key="4">
    <source>
        <dbReference type="EMBL" id="KAA8900081.1"/>
    </source>
</evidence>
<dbReference type="EMBL" id="SWFT01000116">
    <property type="protein sequence ID" value="KAA8900081.1"/>
    <property type="molecule type" value="Genomic_DNA"/>
</dbReference>
<comment type="caution">
    <text evidence="4">The sequence shown here is derived from an EMBL/GenBank/DDBJ whole genome shotgun (WGS) entry which is preliminary data.</text>
</comment>
<evidence type="ECO:0000256" key="1">
    <source>
        <dbReference type="ARBA" id="ARBA00005781"/>
    </source>
</evidence>
<protein>
    <recommendedName>
        <fullName evidence="6">KOW domain-containing protein</fullName>
    </recommendedName>
</protein>
<dbReference type="Proteomes" id="UP000449547">
    <property type="component" value="Unassembled WGS sequence"/>
</dbReference>
<dbReference type="GO" id="GO:0005762">
    <property type="term" value="C:mitochondrial large ribosomal subunit"/>
    <property type="evidence" value="ECO:0007669"/>
    <property type="project" value="TreeGrafter"/>
</dbReference>
<proteinExistence type="inferred from homology"/>
<accession>A0A642UJA7</accession>
<dbReference type="OMA" id="TYVELRV"/>